<gene>
    <name evidence="4" type="primary">LOC101703074</name>
</gene>
<dbReference type="Pfam" id="PF12440">
    <property type="entry name" value="MAGE_N"/>
    <property type="match status" value="1"/>
</dbReference>
<feature type="region of interest" description="Disordered" evidence="1">
    <location>
        <begin position="70"/>
        <end position="108"/>
    </location>
</feature>
<dbReference type="RefSeq" id="XP_004857807.2">
    <property type="nucleotide sequence ID" value="XM_004857750.2"/>
</dbReference>
<feature type="domain" description="MAGE" evidence="2">
    <location>
        <begin position="275"/>
        <end position="474"/>
    </location>
</feature>
<dbReference type="PANTHER" id="PTHR11736:SF53">
    <property type="entry name" value="MELANOMA-ASSOCIATED ANTIGEN B3"/>
    <property type="match status" value="1"/>
</dbReference>
<dbReference type="GO" id="GO:0005634">
    <property type="term" value="C:nucleus"/>
    <property type="evidence" value="ECO:0007669"/>
    <property type="project" value="TreeGrafter"/>
</dbReference>
<dbReference type="Gene3D" id="1.10.10.1210">
    <property type="entry name" value="MAGE homology domain, winged helix WH2 motif"/>
    <property type="match status" value="1"/>
</dbReference>
<protein>
    <submittedName>
        <fullName evidence="4">Melanoma-associated antigen B3</fullName>
    </submittedName>
</protein>
<organism evidence="3 4">
    <name type="scientific">Heterocephalus glaber</name>
    <name type="common">Naked mole rat</name>
    <dbReference type="NCBI Taxonomy" id="10181"/>
    <lineage>
        <taxon>Eukaryota</taxon>
        <taxon>Metazoa</taxon>
        <taxon>Chordata</taxon>
        <taxon>Craniata</taxon>
        <taxon>Vertebrata</taxon>
        <taxon>Euteleostomi</taxon>
        <taxon>Mammalia</taxon>
        <taxon>Eutheria</taxon>
        <taxon>Euarchontoglires</taxon>
        <taxon>Glires</taxon>
        <taxon>Rodentia</taxon>
        <taxon>Hystricomorpha</taxon>
        <taxon>Bathyergidae</taxon>
        <taxon>Heterocephalus</taxon>
    </lineage>
</organism>
<evidence type="ECO:0000313" key="4">
    <source>
        <dbReference type="RefSeq" id="XP_004857807.2"/>
    </source>
</evidence>
<dbReference type="InterPro" id="IPR021072">
    <property type="entry name" value="MAGE_N"/>
</dbReference>
<evidence type="ECO:0000259" key="2">
    <source>
        <dbReference type="PROSITE" id="PS50838"/>
    </source>
</evidence>
<dbReference type="SMART" id="SM01373">
    <property type="entry name" value="MAGE"/>
    <property type="match status" value="1"/>
</dbReference>
<dbReference type="FunFam" id="1.10.10.1210:FF:000001">
    <property type="entry name" value="melanoma-associated antigen D1"/>
    <property type="match status" value="1"/>
</dbReference>
<dbReference type="KEGG" id="hgl:101703074"/>
<dbReference type="Gene3D" id="1.10.10.1200">
    <property type="entry name" value="MAGE homology domain, winged helix WH1 motif"/>
    <property type="match status" value="2"/>
</dbReference>
<dbReference type="InterPro" id="IPR041898">
    <property type="entry name" value="MAGE_WH1"/>
</dbReference>
<name>A0AAX6PS64_HETGA</name>
<dbReference type="AlphaFoldDB" id="A0AAX6PS64"/>
<dbReference type="PANTHER" id="PTHR11736">
    <property type="entry name" value="MELANOMA-ASSOCIATED ANTIGEN MAGE ANTIGEN"/>
    <property type="match status" value="1"/>
</dbReference>
<reference evidence="4" key="1">
    <citation type="submission" date="2025-08" db="UniProtKB">
        <authorList>
            <consortium name="RefSeq"/>
        </authorList>
    </citation>
    <scope>IDENTIFICATION</scope>
</reference>
<dbReference type="PROSITE" id="PS50838">
    <property type="entry name" value="MAGE"/>
    <property type="match status" value="2"/>
</dbReference>
<dbReference type="InterPro" id="IPR002190">
    <property type="entry name" value="MHD_dom"/>
</dbReference>
<dbReference type="InterPro" id="IPR041899">
    <property type="entry name" value="MAGE_WH2"/>
</dbReference>
<keyword evidence="3" id="KW-1185">Reference proteome</keyword>
<feature type="compositionally biased region" description="Low complexity" evidence="1">
    <location>
        <begin position="203"/>
        <end position="214"/>
    </location>
</feature>
<evidence type="ECO:0000256" key="1">
    <source>
        <dbReference type="SAM" id="MobiDB-lite"/>
    </source>
</evidence>
<proteinExistence type="predicted"/>
<dbReference type="InterPro" id="IPR037445">
    <property type="entry name" value="MAGE"/>
</dbReference>
<dbReference type="Proteomes" id="UP000694906">
    <property type="component" value="Unplaced"/>
</dbReference>
<dbReference type="GeneID" id="101703074"/>
<dbReference type="SMART" id="SM01392">
    <property type="entry name" value="MAGE_N"/>
    <property type="match status" value="1"/>
</dbReference>
<feature type="domain" description="MAGE" evidence="2">
    <location>
        <begin position="1"/>
        <end position="67"/>
    </location>
</feature>
<sequence length="485" mass="55380">MKEPIIQEEMLMTAHKLFQEHFPEILKMGSEHVELVFGLKVKELTPGGSSYTLLNLLDITSDKSLSNKLLTTGTQDKGCEPQHHRRRTGGLSPENMGDAPGGRKCSQVLTENNGANQNIYYLQGTVLQNWKRHSHHMQVDPKAHSMGCPKHMLFCPDTCLLSQTTVIMPQSKKNKPLTPKKASHVQREAPRLQEAQASKKKILPSSSPPLGIISHTKSTYQSRCPPKRSQRAVSTTMSSDISTPRSDKGATCKSKKKQHSSQPPKSIIQIPRDVLTKMASRLVNFIIRKYKMKRLISKEGMLKIIYKKYKNHFLEILRKASFNIEVVFGMDLKETDAISHSYTLVDKMNLPYNGKLSRGRGFPKTGLLMNLLGVIFMKGNSVTEEKIWEFLNKMRIYDGQRHFLFGEPRKLITGDLVKLRYLEYRQVPDSDPPLYEFLWGPRAYAETSKMKVLEFWAKINDTTPTAFQGRYEEALRDEEERAKKT</sequence>
<feature type="compositionally biased region" description="Polar residues" evidence="1">
    <location>
        <begin position="231"/>
        <end position="244"/>
    </location>
</feature>
<evidence type="ECO:0000313" key="3">
    <source>
        <dbReference type="Proteomes" id="UP000694906"/>
    </source>
</evidence>
<dbReference type="Pfam" id="PF01454">
    <property type="entry name" value="MAGE"/>
    <property type="match status" value="1"/>
</dbReference>
<feature type="region of interest" description="Disordered" evidence="1">
    <location>
        <begin position="170"/>
        <end position="265"/>
    </location>
</feature>
<accession>A0AAX6PS64</accession>
<dbReference type="GO" id="GO:0000122">
    <property type="term" value="P:negative regulation of transcription by RNA polymerase II"/>
    <property type="evidence" value="ECO:0007669"/>
    <property type="project" value="TreeGrafter"/>
</dbReference>